<evidence type="ECO:0000313" key="6">
    <source>
        <dbReference type="EMBL" id="SEJ12741.1"/>
    </source>
</evidence>
<dbReference type="PANTHER" id="PTHR23407:SF1">
    <property type="entry name" value="5-FORMYLTETRAHYDROFOLATE CYCLO-LIGASE"/>
    <property type="match status" value="1"/>
</dbReference>
<dbReference type="GO" id="GO:0035999">
    <property type="term" value="P:tetrahydrofolate interconversion"/>
    <property type="evidence" value="ECO:0007669"/>
    <property type="project" value="TreeGrafter"/>
</dbReference>
<proteinExistence type="inferred from homology"/>
<keyword evidence="3 4" id="KW-0067">ATP-binding</keyword>
<dbReference type="InterPro" id="IPR024185">
    <property type="entry name" value="FTHF_cligase-like_sf"/>
</dbReference>
<evidence type="ECO:0000256" key="2">
    <source>
        <dbReference type="ARBA" id="ARBA00022741"/>
    </source>
</evidence>
<keyword evidence="5" id="KW-0460">Magnesium</keyword>
<reference evidence="6 7" key="1">
    <citation type="submission" date="2016-10" db="EMBL/GenBank/DDBJ databases">
        <authorList>
            <person name="de Groot N.N."/>
        </authorList>
    </citation>
    <scope>NUCLEOTIDE SEQUENCE [LARGE SCALE GENOMIC DNA]</scope>
    <source>
        <strain evidence="6 7">DSM 2179</strain>
    </source>
</reference>
<dbReference type="GO" id="GO:0005524">
    <property type="term" value="F:ATP binding"/>
    <property type="evidence" value="ECO:0007669"/>
    <property type="project" value="UniProtKB-KW"/>
</dbReference>
<dbReference type="SUPFAM" id="SSF100950">
    <property type="entry name" value="NagB/RpiA/CoA transferase-like"/>
    <property type="match status" value="1"/>
</dbReference>
<feature type="binding site" evidence="4">
    <location>
        <begin position="7"/>
        <end position="11"/>
    </location>
    <ligand>
        <name>ATP</name>
        <dbReference type="ChEBI" id="CHEBI:30616"/>
    </ligand>
</feature>
<sequence>MKIALEKKNLRKLILQKRRKLSQTIVHRQSDLVFEQLISLPVYKKAQCIMLYAALPDEVQTDQMMRYALQDGKQICIPYIHDKNGLMDAVFVFDVDQLSKGDFDILTINSCNMEFANPSDIDLMIIPGVAFDTDGYRLGMGAAFYDRFIMRAKQAFCLGIAFDCQLVSKVPIEEHDCSMDAILTASGLINSKEGKM</sequence>
<dbReference type="Pfam" id="PF01812">
    <property type="entry name" value="5-FTHF_cyc-lig"/>
    <property type="match status" value="1"/>
</dbReference>
<dbReference type="EMBL" id="FNZK01000003">
    <property type="protein sequence ID" value="SEJ12741.1"/>
    <property type="molecule type" value="Genomic_DNA"/>
</dbReference>
<keyword evidence="5" id="KW-0479">Metal-binding</keyword>
<dbReference type="AlphaFoldDB" id="A0A1H6W6U3"/>
<name>A0A1H6W6U3_9FIRM</name>
<feature type="binding site" evidence="4">
    <location>
        <position position="58"/>
    </location>
    <ligand>
        <name>substrate</name>
    </ligand>
</feature>
<evidence type="ECO:0000313" key="7">
    <source>
        <dbReference type="Proteomes" id="UP000199662"/>
    </source>
</evidence>
<dbReference type="RefSeq" id="WP_177177481.1">
    <property type="nucleotide sequence ID" value="NZ_FNZK01000003.1"/>
</dbReference>
<dbReference type="PIRSF" id="PIRSF006806">
    <property type="entry name" value="FTHF_cligase"/>
    <property type="match status" value="1"/>
</dbReference>
<dbReference type="Gene3D" id="3.40.50.10420">
    <property type="entry name" value="NagB/RpiA/CoA transferase-like"/>
    <property type="match status" value="1"/>
</dbReference>
<accession>A0A1H6W6U3</accession>
<comment type="catalytic activity">
    <reaction evidence="5">
        <text>(6S)-5-formyl-5,6,7,8-tetrahydrofolate + ATP = (6R)-5,10-methenyltetrahydrofolate + ADP + phosphate</text>
        <dbReference type="Rhea" id="RHEA:10488"/>
        <dbReference type="ChEBI" id="CHEBI:30616"/>
        <dbReference type="ChEBI" id="CHEBI:43474"/>
        <dbReference type="ChEBI" id="CHEBI:57455"/>
        <dbReference type="ChEBI" id="CHEBI:57457"/>
        <dbReference type="ChEBI" id="CHEBI:456216"/>
        <dbReference type="EC" id="6.3.3.2"/>
    </reaction>
</comment>
<dbReference type="NCBIfam" id="TIGR02727">
    <property type="entry name" value="MTHFS_bact"/>
    <property type="match status" value="1"/>
</dbReference>
<dbReference type="EC" id="6.3.3.2" evidence="5"/>
<dbReference type="InterPro" id="IPR002698">
    <property type="entry name" value="FTHF_cligase"/>
</dbReference>
<evidence type="ECO:0000256" key="4">
    <source>
        <dbReference type="PIRSR" id="PIRSR006806-1"/>
    </source>
</evidence>
<dbReference type="STRING" id="84035.SAMN05660742_103264"/>
<gene>
    <name evidence="6" type="ORF">SAMN05660742_103264</name>
</gene>
<dbReference type="GO" id="GO:0030272">
    <property type="term" value="F:5-formyltetrahydrofolate cyclo-ligase activity"/>
    <property type="evidence" value="ECO:0007669"/>
    <property type="project" value="UniProtKB-EC"/>
</dbReference>
<comment type="similarity">
    <text evidence="1 5">Belongs to the 5-formyltetrahydrofolate cyclo-ligase family.</text>
</comment>
<dbReference type="GO" id="GO:0046872">
    <property type="term" value="F:metal ion binding"/>
    <property type="evidence" value="ECO:0007669"/>
    <property type="project" value="UniProtKB-KW"/>
</dbReference>
<feature type="binding site" evidence="4">
    <location>
        <begin position="137"/>
        <end position="145"/>
    </location>
    <ligand>
        <name>ATP</name>
        <dbReference type="ChEBI" id="CHEBI:30616"/>
    </ligand>
</feature>
<dbReference type="PANTHER" id="PTHR23407">
    <property type="entry name" value="ATPASE INHIBITOR/5-FORMYLTETRAHYDROFOLATE CYCLO-LIGASE"/>
    <property type="match status" value="1"/>
</dbReference>
<dbReference type="Proteomes" id="UP000199662">
    <property type="component" value="Unassembled WGS sequence"/>
</dbReference>
<protein>
    <recommendedName>
        <fullName evidence="5">5-formyltetrahydrofolate cyclo-ligase</fullName>
        <ecNumber evidence="5">6.3.3.2</ecNumber>
    </recommendedName>
</protein>
<organism evidence="6 7">
    <name type="scientific">Propionispira arboris</name>
    <dbReference type="NCBI Taxonomy" id="84035"/>
    <lineage>
        <taxon>Bacteria</taxon>
        <taxon>Bacillati</taxon>
        <taxon>Bacillota</taxon>
        <taxon>Negativicutes</taxon>
        <taxon>Selenomonadales</taxon>
        <taxon>Selenomonadaceae</taxon>
        <taxon>Propionispira</taxon>
    </lineage>
</organism>
<evidence type="ECO:0000256" key="5">
    <source>
        <dbReference type="RuleBase" id="RU361279"/>
    </source>
</evidence>
<keyword evidence="2 4" id="KW-0547">Nucleotide-binding</keyword>
<dbReference type="InterPro" id="IPR037171">
    <property type="entry name" value="NagB/RpiA_transferase-like"/>
</dbReference>
<comment type="cofactor">
    <cofactor evidence="5">
        <name>Mg(2+)</name>
        <dbReference type="ChEBI" id="CHEBI:18420"/>
    </cofactor>
</comment>
<evidence type="ECO:0000256" key="3">
    <source>
        <dbReference type="ARBA" id="ARBA00022840"/>
    </source>
</evidence>
<keyword evidence="6" id="KW-0436">Ligase</keyword>
<dbReference type="GO" id="GO:0009396">
    <property type="term" value="P:folic acid-containing compound biosynthetic process"/>
    <property type="evidence" value="ECO:0007669"/>
    <property type="project" value="TreeGrafter"/>
</dbReference>
<evidence type="ECO:0000256" key="1">
    <source>
        <dbReference type="ARBA" id="ARBA00010638"/>
    </source>
</evidence>
<keyword evidence="7" id="KW-1185">Reference proteome</keyword>